<evidence type="ECO:0000313" key="5">
    <source>
        <dbReference type="Proteomes" id="UP000501753"/>
    </source>
</evidence>
<dbReference type="EMBL" id="CP029078">
    <property type="protein sequence ID" value="QCN84096.1"/>
    <property type="molecule type" value="Genomic_DNA"/>
</dbReference>
<accession>A0A3Q9KTE1</accession>
<feature type="domain" description="Aspartyl/asparaginy/proline hydroxylase" evidence="1">
    <location>
        <begin position="31"/>
        <end position="192"/>
    </location>
</feature>
<protein>
    <submittedName>
        <fullName evidence="2">Aspartyl/asparaginyl beta-hydroxylase domain-containing protein</fullName>
    </submittedName>
</protein>
<organism evidence="2 4">
    <name type="scientific">Streptomyces griseoviridis</name>
    <dbReference type="NCBI Taxonomy" id="45398"/>
    <lineage>
        <taxon>Bacteria</taxon>
        <taxon>Bacillati</taxon>
        <taxon>Actinomycetota</taxon>
        <taxon>Actinomycetes</taxon>
        <taxon>Kitasatosporales</taxon>
        <taxon>Streptomycetaceae</taxon>
        <taxon>Streptomyces</taxon>
    </lineage>
</organism>
<reference evidence="2 4" key="2">
    <citation type="submission" date="2018-12" db="EMBL/GenBank/DDBJ databases">
        <title>Streptomyces griseoviridis F1-27 complete genome.</title>
        <authorList>
            <person name="Mariita R.M."/>
            <person name="Sello J.K."/>
        </authorList>
    </citation>
    <scope>NUCLEOTIDE SEQUENCE [LARGE SCALE GENOMIC DNA]</scope>
    <source>
        <strain evidence="2 4">F1-27</strain>
    </source>
</reference>
<dbReference type="AlphaFoldDB" id="A0A3Q9KTE1"/>
<evidence type="ECO:0000313" key="4">
    <source>
        <dbReference type="Proteomes" id="UP000271291"/>
    </source>
</evidence>
<sequence length="332" mass="37155">MSSSAPLLDTVPMPAEGVRLKPAFDAGRLLRELTSLREHTWDQQRVYSEDGVGAATEVDWRCLALRSPGGEADRTDPGGPGPRDFADTEWLDRIPYVREVLEFIPAPLHAVRFMALGPDTVGIDHTDPKYGPRWGVGRLHVPVVTNPGAVLVLDGVEHRWQPGEFWFGDFSRTHRVQNTGTEHRVHLVIDVLVTPGLAALFPESWQSYFRDGEVLYNRQENPQTPDEVRRLATRFPVPETFHLWEDDTPLSADLPVRTASLAEQDGRAVLRLADGRVFALVHLGDHEYRFAGWSEERTLQVFPDGPDPRVVLRTRAGSGVDELTVTAERLPA</sequence>
<evidence type="ECO:0000313" key="2">
    <source>
        <dbReference type="EMBL" id="AZS89057.1"/>
    </source>
</evidence>
<evidence type="ECO:0000313" key="3">
    <source>
        <dbReference type="EMBL" id="QCN84096.1"/>
    </source>
</evidence>
<dbReference type="InterPro" id="IPR027443">
    <property type="entry name" value="IPNS-like_sf"/>
</dbReference>
<dbReference type="SUPFAM" id="SSF51197">
    <property type="entry name" value="Clavaminate synthase-like"/>
    <property type="match status" value="1"/>
</dbReference>
<proteinExistence type="predicted"/>
<evidence type="ECO:0000259" key="1">
    <source>
        <dbReference type="Pfam" id="PF05118"/>
    </source>
</evidence>
<dbReference type="OrthoDB" id="1441538at2"/>
<keyword evidence="5" id="KW-1185">Reference proteome</keyword>
<dbReference type="InterPro" id="IPR007803">
    <property type="entry name" value="Asp/Arg/Pro-Hydrxlase"/>
</dbReference>
<reference evidence="3 5" key="1">
    <citation type="submission" date="2018-04" db="EMBL/GenBank/DDBJ databases">
        <title>Complete genome sequences of Streptomyces griseoviridis K61 and characterization of antagonistic properties of biological control agents.</title>
        <authorList>
            <person name="Mariita R.M."/>
            <person name="Sello J.K."/>
        </authorList>
    </citation>
    <scope>NUCLEOTIDE SEQUENCE [LARGE SCALE GENOMIC DNA]</scope>
    <source>
        <strain evidence="3 5">K61</strain>
    </source>
</reference>
<gene>
    <name evidence="3" type="ORF">DDJ31_03175</name>
    <name evidence="2" type="ORF">ELQ87_36070</name>
</gene>
<dbReference type="Proteomes" id="UP000271291">
    <property type="component" value="Chromosome"/>
</dbReference>
<dbReference type="Proteomes" id="UP000501753">
    <property type="component" value="Chromosome"/>
</dbReference>
<dbReference type="Pfam" id="PF05118">
    <property type="entry name" value="Asp_Arg_Hydrox"/>
    <property type="match status" value="1"/>
</dbReference>
<dbReference type="RefSeq" id="WP_127181827.1">
    <property type="nucleotide sequence ID" value="NZ_CP029078.1"/>
</dbReference>
<dbReference type="KEGG" id="sgd:ELQ87_36070"/>
<dbReference type="Gene3D" id="2.60.120.330">
    <property type="entry name" value="B-lactam Antibiotic, Isopenicillin N Synthase, Chain"/>
    <property type="match status" value="1"/>
</dbReference>
<name>A0A3Q9KTE1_STRGD</name>
<dbReference type="EMBL" id="CP034687">
    <property type="protein sequence ID" value="AZS89057.1"/>
    <property type="molecule type" value="Genomic_DNA"/>
</dbReference>